<proteinExistence type="predicted"/>
<evidence type="ECO:0000313" key="2">
    <source>
        <dbReference type="Proteomes" id="UP000499080"/>
    </source>
</evidence>
<protein>
    <submittedName>
        <fullName evidence="1">Uncharacterized protein</fullName>
    </submittedName>
</protein>
<comment type="caution">
    <text evidence="1">The sequence shown here is derived from an EMBL/GenBank/DDBJ whole genome shotgun (WGS) entry which is preliminary data.</text>
</comment>
<keyword evidence="2" id="KW-1185">Reference proteome</keyword>
<reference evidence="1 2" key="1">
    <citation type="journal article" date="2019" name="Sci. Rep.">
        <title>Orb-weaving spider Araneus ventricosus genome elucidates the spidroin gene catalogue.</title>
        <authorList>
            <person name="Kono N."/>
            <person name="Nakamura H."/>
            <person name="Ohtoshi R."/>
            <person name="Moran D.A.P."/>
            <person name="Shinohara A."/>
            <person name="Yoshida Y."/>
            <person name="Fujiwara M."/>
            <person name="Mori M."/>
            <person name="Tomita M."/>
            <person name="Arakawa K."/>
        </authorList>
    </citation>
    <scope>NUCLEOTIDE SEQUENCE [LARGE SCALE GENOMIC DNA]</scope>
</reference>
<accession>A0A4Y2VD06</accession>
<organism evidence="1 2">
    <name type="scientific">Araneus ventricosus</name>
    <name type="common">Orbweaver spider</name>
    <name type="synonym">Epeira ventricosa</name>
    <dbReference type="NCBI Taxonomy" id="182803"/>
    <lineage>
        <taxon>Eukaryota</taxon>
        <taxon>Metazoa</taxon>
        <taxon>Ecdysozoa</taxon>
        <taxon>Arthropoda</taxon>
        <taxon>Chelicerata</taxon>
        <taxon>Arachnida</taxon>
        <taxon>Araneae</taxon>
        <taxon>Araneomorphae</taxon>
        <taxon>Entelegynae</taxon>
        <taxon>Araneoidea</taxon>
        <taxon>Araneidae</taxon>
        <taxon>Araneus</taxon>
    </lineage>
</organism>
<sequence length="113" mass="12744">MIFPPCECLMVLALKCCYQFDYEFSLEPLDVPDQQTSFLIEELGVPPLPLQQDSQPVNSHPFPCFRIETRTTKIQQHKSSSIQLVIPGISPFGGHGPQKVLCRPVFTNPLENT</sequence>
<dbReference type="AlphaFoldDB" id="A0A4Y2VD06"/>
<evidence type="ECO:0000313" key="1">
    <source>
        <dbReference type="EMBL" id="GBO23173.1"/>
    </source>
</evidence>
<name>A0A4Y2VD06_ARAVE</name>
<gene>
    <name evidence="1" type="ORF">AVEN_102331_1</name>
</gene>
<dbReference type="EMBL" id="BGPR01046201">
    <property type="protein sequence ID" value="GBO23173.1"/>
    <property type="molecule type" value="Genomic_DNA"/>
</dbReference>
<dbReference type="Proteomes" id="UP000499080">
    <property type="component" value="Unassembled WGS sequence"/>
</dbReference>